<keyword evidence="2" id="KW-0732">Signal</keyword>
<accession>A0A2I4GWT0</accession>
<evidence type="ECO:0000256" key="1">
    <source>
        <dbReference type="SAM" id="MobiDB-lite"/>
    </source>
</evidence>
<feature type="chain" id="PRO_5043680276" evidence="2">
    <location>
        <begin position="24"/>
        <end position="276"/>
    </location>
</feature>
<keyword evidence="3" id="KW-1185">Reference proteome</keyword>
<proteinExistence type="predicted"/>
<organism evidence="3 4">
    <name type="scientific">Juglans regia</name>
    <name type="common">English walnut</name>
    <dbReference type="NCBI Taxonomy" id="51240"/>
    <lineage>
        <taxon>Eukaryota</taxon>
        <taxon>Viridiplantae</taxon>
        <taxon>Streptophyta</taxon>
        <taxon>Embryophyta</taxon>
        <taxon>Tracheophyta</taxon>
        <taxon>Spermatophyta</taxon>
        <taxon>Magnoliopsida</taxon>
        <taxon>eudicotyledons</taxon>
        <taxon>Gunneridae</taxon>
        <taxon>Pentapetalae</taxon>
        <taxon>rosids</taxon>
        <taxon>fabids</taxon>
        <taxon>Fagales</taxon>
        <taxon>Juglandaceae</taxon>
        <taxon>Juglans</taxon>
    </lineage>
</organism>
<sequence>MFFLHNSRAFLFLLLAVCTSISSINSLLPTYNDHSCLNRPNQIAISSYISNQSLATLLDSLSTKASQSNSFYNDSNGGIYGLFLCRGDVSNDTCRDCVNYATKEIRSRCEFNVLAGNRSAIIWYDECMLRYSDSNFFGEVQTEPKEFMWNAENTTSGVDPYYGAKHTIYALLDAAVETDHMLFKADKKAVGDGTQLRYGLVQCTRDLNATTCRKCFNYLMTYFEQLQNRIGWRILAPSCSIRYENYRFFDLQSEATQPPPPPPTPPAPGVSRALSP</sequence>
<dbReference type="Proteomes" id="UP000235220">
    <property type="component" value="Chromosome 3"/>
</dbReference>
<dbReference type="KEGG" id="jre:109011557"/>
<reference evidence="4" key="1">
    <citation type="submission" date="2025-08" db="UniProtKB">
        <authorList>
            <consortium name="RefSeq"/>
        </authorList>
    </citation>
    <scope>IDENTIFICATION</scope>
    <source>
        <tissue evidence="4">Leaves</tissue>
    </source>
</reference>
<evidence type="ECO:0000313" key="3">
    <source>
        <dbReference type="Proteomes" id="UP000235220"/>
    </source>
</evidence>
<dbReference type="AlphaFoldDB" id="A0A2I4GWT0"/>
<evidence type="ECO:0000256" key="2">
    <source>
        <dbReference type="SAM" id="SignalP"/>
    </source>
</evidence>
<dbReference type="PANTHER" id="PTHR32099">
    <property type="entry name" value="CYSTEINE-RICH REPEAT SECRETORY PROTEIN"/>
    <property type="match status" value="1"/>
</dbReference>
<dbReference type="STRING" id="51240.A0A2I4GWT0"/>
<dbReference type="Gramene" id="Jr03_09950_p1">
    <property type="protein sequence ID" value="cds.Jr03_09950_p1"/>
    <property type="gene ID" value="Jr03_09950"/>
</dbReference>
<dbReference type="Gene3D" id="3.30.430.20">
    <property type="entry name" value="Gnk2 domain, C-X8-C-X2-C motif"/>
    <property type="match status" value="2"/>
</dbReference>
<gene>
    <name evidence="4" type="primary">LOC109011557</name>
</gene>
<feature type="compositionally biased region" description="Pro residues" evidence="1">
    <location>
        <begin position="257"/>
        <end position="268"/>
    </location>
</feature>
<feature type="region of interest" description="Disordered" evidence="1">
    <location>
        <begin position="253"/>
        <end position="276"/>
    </location>
</feature>
<dbReference type="InterPro" id="IPR002902">
    <property type="entry name" value="GNK2"/>
</dbReference>
<feature type="signal peptide" evidence="2">
    <location>
        <begin position="1"/>
        <end position="23"/>
    </location>
</feature>
<dbReference type="PROSITE" id="PS51473">
    <property type="entry name" value="GNK2"/>
    <property type="match status" value="2"/>
</dbReference>
<dbReference type="InterPro" id="IPR038408">
    <property type="entry name" value="GNK2_sf"/>
</dbReference>
<dbReference type="OrthoDB" id="4062651at2759"/>
<name>A0A2I4GWT0_JUGRE</name>
<dbReference type="GeneID" id="109011557"/>
<dbReference type="CDD" id="cd23509">
    <property type="entry name" value="Gnk2-like"/>
    <property type="match status" value="2"/>
</dbReference>
<protein>
    <submittedName>
        <fullName evidence="4">Cysteine-rich receptor-like protein kinase 25</fullName>
    </submittedName>
</protein>
<dbReference type="PANTHER" id="PTHR32099:SF31">
    <property type="entry name" value="PROTEIN KINASE DOMAIN-CONTAINING PROTEIN"/>
    <property type="match status" value="1"/>
</dbReference>
<dbReference type="RefSeq" id="XP_018848354.1">
    <property type="nucleotide sequence ID" value="XM_018992809.1"/>
</dbReference>
<dbReference type="Pfam" id="PF01657">
    <property type="entry name" value="Stress-antifung"/>
    <property type="match status" value="2"/>
</dbReference>
<evidence type="ECO:0000313" key="4">
    <source>
        <dbReference type="RefSeq" id="XP_018848354.1"/>
    </source>
</evidence>